<evidence type="ECO:0000256" key="3">
    <source>
        <dbReference type="ARBA" id="ARBA00022679"/>
    </source>
</evidence>
<evidence type="ECO:0000256" key="2">
    <source>
        <dbReference type="ARBA" id="ARBA00022576"/>
    </source>
</evidence>
<dbReference type="PROSITE" id="PS00600">
    <property type="entry name" value="AA_TRANSFER_CLASS_3"/>
    <property type="match status" value="1"/>
</dbReference>
<dbReference type="PANTHER" id="PTHR43094">
    <property type="entry name" value="AMINOTRANSFERASE"/>
    <property type="match status" value="1"/>
</dbReference>
<dbReference type="EMBL" id="JACHXK010000005">
    <property type="protein sequence ID" value="MBB3110770.1"/>
    <property type="molecule type" value="Genomic_DNA"/>
</dbReference>
<comment type="similarity">
    <text evidence="1 5">Belongs to the class-III pyridoxal-phosphate-dependent aminotransferase family.</text>
</comment>
<dbReference type="NCBIfam" id="NF005812">
    <property type="entry name" value="PRK07678.1"/>
    <property type="match status" value="1"/>
</dbReference>
<keyword evidence="7" id="KW-1185">Reference proteome</keyword>
<gene>
    <name evidence="6" type="ORF">FHS18_002837</name>
</gene>
<name>A0A7W5FMZ8_9BACL</name>
<dbReference type="SUPFAM" id="SSF53383">
    <property type="entry name" value="PLP-dependent transferases"/>
    <property type="match status" value="1"/>
</dbReference>
<dbReference type="FunFam" id="3.40.640.10:FF:000014">
    <property type="entry name" value="Adenosylmethionine-8-amino-7-oxononanoate aminotransferase, probable"/>
    <property type="match status" value="1"/>
</dbReference>
<keyword evidence="4 5" id="KW-0663">Pyridoxal phosphate</keyword>
<dbReference type="InterPro" id="IPR049704">
    <property type="entry name" value="Aminotrans_3_PPA_site"/>
</dbReference>
<dbReference type="Pfam" id="PF00202">
    <property type="entry name" value="Aminotran_3"/>
    <property type="match status" value="1"/>
</dbReference>
<evidence type="ECO:0000256" key="1">
    <source>
        <dbReference type="ARBA" id="ARBA00008954"/>
    </source>
</evidence>
<dbReference type="Gene3D" id="3.40.640.10">
    <property type="entry name" value="Type I PLP-dependent aspartate aminotransferase-like (Major domain)"/>
    <property type="match status" value="1"/>
</dbReference>
<dbReference type="PANTHER" id="PTHR43094:SF1">
    <property type="entry name" value="AMINOTRANSFERASE CLASS-III"/>
    <property type="match status" value="1"/>
</dbReference>
<evidence type="ECO:0000256" key="4">
    <source>
        <dbReference type="ARBA" id="ARBA00022898"/>
    </source>
</evidence>
<keyword evidence="2 6" id="KW-0032">Aminotransferase</keyword>
<dbReference type="InterPro" id="IPR015422">
    <property type="entry name" value="PyrdxlP-dep_Trfase_small"/>
</dbReference>
<evidence type="ECO:0000313" key="7">
    <source>
        <dbReference type="Proteomes" id="UP000570361"/>
    </source>
</evidence>
<dbReference type="CDD" id="cd00610">
    <property type="entry name" value="OAT_like"/>
    <property type="match status" value="1"/>
</dbReference>
<dbReference type="GO" id="GO:0008483">
    <property type="term" value="F:transaminase activity"/>
    <property type="evidence" value="ECO:0007669"/>
    <property type="project" value="UniProtKB-KW"/>
</dbReference>
<dbReference type="InterPro" id="IPR015421">
    <property type="entry name" value="PyrdxlP-dep_Trfase_major"/>
</dbReference>
<dbReference type="InterPro" id="IPR005814">
    <property type="entry name" value="Aminotrans_3"/>
</dbReference>
<dbReference type="GO" id="GO:0030170">
    <property type="term" value="F:pyridoxal phosphate binding"/>
    <property type="evidence" value="ECO:0007669"/>
    <property type="project" value="InterPro"/>
</dbReference>
<accession>A0A7W5FMZ8</accession>
<organism evidence="6 7">
    <name type="scientific">Paenibacillus phyllosphaerae</name>
    <dbReference type="NCBI Taxonomy" id="274593"/>
    <lineage>
        <taxon>Bacteria</taxon>
        <taxon>Bacillati</taxon>
        <taxon>Bacillota</taxon>
        <taxon>Bacilli</taxon>
        <taxon>Bacillales</taxon>
        <taxon>Paenibacillaceae</taxon>
        <taxon>Paenibacillus</taxon>
    </lineage>
</organism>
<reference evidence="6 7" key="1">
    <citation type="submission" date="2020-08" db="EMBL/GenBank/DDBJ databases">
        <title>Genomic Encyclopedia of Type Strains, Phase III (KMG-III): the genomes of soil and plant-associated and newly described type strains.</title>
        <authorList>
            <person name="Whitman W."/>
        </authorList>
    </citation>
    <scope>NUCLEOTIDE SEQUENCE [LARGE SCALE GENOMIC DNA]</scope>
    <source>
        <strain evidence="6 7">CECT 5862</strain>
    </source>
</reference>
<keyword evidence="3 6" id="KW-0808">Transferase</keyword>
<dbReference type="RefSeq" id="WP_183600657.1">
    <property type="nucleotide sequence ID" value="NZ_JACHXK010000005.1"/>
</dbReference>
<comment type="caution">
    <text evidence="6">The sequence shown here is derived from an EMBL/GenBank/DDBJ whole genome shotgun (WGS) entry which is preliminary data.</text>
</comment>
<dbReference type="Gene3D" id="3.90.1150.10">
    <property type="entry name" value="Aspartate Aminotransferase, domain 1"/>
    <property type="match status" value="1"/>
</dbReference>
<evidence type="ECO:0000313" key="6">
    <source>
        <dbReference type="EMBL" id="MBB3110770.1"/>
    </source>
</evidence>
<protein>
    <submittedName>
        <fullName evidence="6">Adenosylmethionine-8-amino-7-oxononanoate aminotransferase</fullName>
    </submittedName>
</protein>
<dbReference type="AlphaFoldDB" id="A0A7W5FMZ8"/>
<proteinExistence type="inferred from homology"/>
<evidence type="ECO:0000256" key="5">
    <source>
        <dbReference type="RuleBase" id="RU003560"/>
    </source>
</evidence>
<sequence length="461" mass="51266">MLELNRYDTNELKEKDKKHLWHNITPYSEQDRPMIVTEAAGSWVTDSEGNRYLDAMSGLWCVNVGYGRQELADAAYKQLSTMPYFPLTQSHLPAIELAEKLNEWLEGEYVIFFSNSGSEANEVAFKIARQYQQQIGQHNRFKFISRYRAYHGSSLGALSATGQAQRKYKYEPLTSGFLHVAPPDSYRRPDGMSVEDFNLQCANEIERTIVWEGVESVAAVIMEPVITGGGIIVPEPSYLKRVEEICNQYGVLLIIDEVICGFGRSGRKFGHQNFSIQPDIVTMAKGLTSGYLPLSATAVRKEIYDTFKDNTEMYSHLRHVNTFGGNPASCALALANLQLLEREQLVARAEVLGQRLRSAFDDLLEHPLVGDIRHFGFLLGIELVADKTTKAPASVDVVKKIIGECKRAGLIIGKNGDTVAGYNNVLTFSPPLASTDDDMAFIISTFKQVMANQIASADDAG</sequence>
<dbReference type="InterPro" id="IPR015424">
    <property type="entry name" value="PyrdxlP-dep_Trfase"/>
</dbReference>
<dbReference type="Proteomes" id="UP000570361">
    <property type="component" value="Unassembled WGS sequence"/>
</dbReference>